<sequence>MKPLKLTTLLYILLMQASVFAQDTIFVSHDKTTAIEFPTGIRNPVSTDGIAANMTNDHTLALKAIKTGLTERILEVVDLDGIVYHFPISYSYGRAGKLIRISESPRPEEKAIPVKVNAIESISQRIAKNKKFNRVTHDKNSKMKSALGNIAISGNTLFYKIRLSNRSNISYDIDFIRFYVRDLTRAKRTVTQEQEIYPVGSYGLDAPGIEGKSSETFVFAFNKFPITRDKALFVEVYEKNGGRHLYLKVKQKDIENARKIK</sequence>
<name>A0A1G9XN49_9SPHI</name>
<dbReference type="EMBL" id="FNHH01000031">
    <property type="protein sequence ID" value="SDM97846.1"/>
    <property type="molecule type" value="Genomic_DNA"/>
</dbReference>
<dbReference type="RefSeq" id="WP_090706597.1">
    <property type="nucleotide sequence ID" value="NZ_FNHH01000031.1"/>
</dbReference>
<feature type="chain" id="PRO_5011518370" evidence="1">
    <location>
        <begin position="22"/>
        <end position="261"/>
    </location>
</feature>
<dbReference type="Pfam" id="PF13595">
    <property type="entry name" value="DUF4138"/>
    <property type="match status" value="1"/>
</dbReference>
<reference evidence="3" key="1">
    <citation type="submission" date="2016-10" db="EMBL/GenBank/DDBJ databases">
        <authorList>
            <person name="Varghese N."/>
            <person name="Submissions S."/>
        </authorList>
    </citation>
    <scope>NUCLEOTIDE SEQUENCE [LARGE SCALE GENOMIC DNA]</scope>
    <source>
        <strain evidence="3">DSM 24536</strain>
    </source>
</reference>
<keyword evidence="1" id="KW-0732">Signal</keyword>
<organism evidence="2 3">
    <name type="scientific">Daejeonella rubra</name>
    <dbReference type="NCBI Taxonomy" id="990371"/>
    <lineage>
        <taxon>Bacteria</taxon>
        <taxon>Pseudomonadati</taxon>
        <taxon>Bacteroidota</taxon>
        <taxon>Sphingobacteriia</taxon>
        <taxon>Sphingobacteriales</taxon>
        <taxon>Sphingobacteriaceae</taxon>
        <taxon>Daejeonella</taxon>
    </lineage>
</organism>
<dbReference type="InterPro" id="IPR022298">
    <property type="entry name" value="Conjug_transposon_TraN"/>
</dbReference>
<protein>
    <submittedName>
        <fullName evidence="2">Bacteroides conjugative transposon TraN protein</fullName>
    </submittedName>
</protein>
<evidence type="ECO:0000313" key="2">
    <source>
        <dbReference type="EMBL" id="SDM97846.1"/>
    </source>
</evidence>
<dbReference type="AlphaFoldDB" id="A0A1G9XN49"/>
<gene>
    <name evidence="2" type="ORF">SAMN05421813_13138</name>
</gene>
<evidence type="ECO:0000256" key="1">
    <source>
        <dbReference type="SAM" id="SignalP"/>
    </source>
</evidence>
<dbReference type="STRING" id="990371.SAMN05421813_13138"/>
<accession>A0A1G9XN49</accession>
<evidence type="ECO:0000313" key="3">
    <source>
        <dbReference type="Proteomes" id="UP000199226"/>
    </source>
</evidence>
<dbReference type="Proteomes" id="UP000199226">
    <property type="component" value="Unassembled WGS sequence"/>
</dbReference>
<feature type="signal peptide" evidence="1">
    <location>
        <begin position="1"/>
        <end position="21"/>
    </location>
</feature>
<dbReference type="OrthoDB" id="1038500at2"/>
<proteinExistence type="predicted"/>
<keyword evidence="3" id="KW-1185">Reference proteome</keyword>